<keyword evidence="1" id="KW-0812">Transmembrane</keyword>
<dbReference type="SMART" id="SM00065">
    <property type="entry name" value="GAF"/>
    <property type="match status" value="1"/>
</dbReference>
<dbReference type="PROSITE" id="PS50887">
    <property type="entry name" value="GGDEF"/>
    <property type="match status" value="1"/>
</dbReference>
<keyword evidence="1" id="KW-0472">Membrane</keyword>
<dbReference type="GO" id="GO:0071111">
    <property type="term" value="F:cyclic-guanylate-specific phosphodiesterase activity"/>
    <property type="evidence" value="ECO:0007669"/>
    <property type="project" value="InterPro"/>
</dbReference>
<proteinExistence type="predicted"/>
<evidence type="ECO:0000313" key="4">
    <source>
        <dbReference type="EMBL" id="KZE24962.1"/>
    </source>
</evidence>
<accession>A0A165EK47</accession>
<comment type="caution">
    <text evidence="4">The sequence shown here is derived from an EMBL/GenBank/DDBJ whole genome shotgun (WGS) entry which is preliminary data.</text>
</comment>
<dbReference type="InterPro" id="IPR050706">
    <property type="entry name" value="Cyclic-di-GMP_PDE-like"/>
</dbReference>
<sequence>MSSSPPLSPLRRLTQPAWLLALLMLTGVAGCWLMIEFASREADARHRRFSVAQMAHEIDMQRDALNMRLADYTVWNAMYDATARPAVDAAWLRDNLTGSIQRNFDIGLAQLLDADGTPLYTVRDGRIASGADRRELFTAAQWQSLRRSVDRYDPYGSQGYPSTLVRVDGPGGRPRFLLTALQRVVPESRTPERAAPRRYLLFAREFGPALLEQLARNRAVHAMRLGFAAPEPPRVGLRLNDVNGEAIGWLSWSEATPGGGLRAELLPRFAGLFLLLAALAAFILRRARRSERAHRAVTERLARQGATLRELVVGRREDADALPDYLDALVAAIASTLDAPRVSLWRFSADKRELECLAGVDQGPAPLRGARLTVAEHPDYFAALGRSRVLVASQARRDPRLVSLRGYLFPHRIESMLDAAIVLGGREYGVICVEDRRAGRVWHQDEVNFVSSAADVVALVLESGARLEAEGELYRQFYYDRFTGLPNRARLMMQLDEQIAQGEGRPFGCFLIAIEGLASINGLYGREHGDQLIAALGERLERFLQTGEMLARSADNRFCLTLAGRDAAAIERRADELTRAATLPARGEGPATPQPVLRGGLAIYPYDLHDARAARKLVDHAELALQTARAQPGNGWRRFDLSMSDEWLRRQQLAHDLRGAAEAGQLALHYQPYLTPDGRRVAGAEALLRWQHPERGMIPPADFIPLAEETGLIVDVGEWALATACAQAARWRAAGHGGFTVSVNVSLVQLENESFAARTAALLDAHRLPAEALELEVTESLALSHSATIDRNVAALRAQGIRLAIDDFGTGYASFSYLRRFPAEKLKIDRDFLLHVPDNAQAASLVRMIVAMGHALGAKVTGEGVENARQLAFLAEVGCDFAQGFFLSRPLDADAMDRFLDAPWAARAGDETLRQ</sequence>
<feature type="transmembrane region" description="Helical" evidence="1">
    <location>
        <begin position="265"/>
        <end position="284"/>
    </location>
</feature>
<keyword evidence="1" id="KW-1133">Transmembrane helix</keyword>
<dbReference type="Proteomes" id="UP000076625">
    <property type="component" value="Unassembled WGS sequence"/>
</dbReference>
<feature type="domain" description="EAL" evidence="2">
    <location>
        <begin position="650"/>
        <end position="904"/>
    </location>
</feature>
<feature type="domain" description="GGDEF" evidence="3">
    <location>
        <begin position="505"/>
        <end position="641"/>
    </location>
</feature>
<dbReference type="PANTHER" id="PTHR33121">
    <property type="entry name" value="CYCLIC DI-GMP PHOSPHODIESTERASE PDEF"/>
    <property type="match status" value="1"/>
</dbReference>
<dbReference type="InterPro" id="IPR035919">
    <property type="entry name" value="EAL_sf"/>
</dbReference>
<dbReference type="SMART" id="SM00052">
    <property type="entry name" value="EAL"/>
    <property type="match status" value="1"/>
</dbReference>
<dbReference type="InterPro" id="IPR029787">
    <property type="entry name" value="Nucleotide_cyclase"/>
</dbReference>
<dbReference type="SUPFAM" id="SSF55781">
    <property type="entry name" value="GAF domain-like"/>
    <property type="match status" value="1"/>
</dbReference>
<dbReference type="STRING" id="1452487.AVW16_03855"/>
<dbReference type="CDD" id="cd01949">
    <property type="entry name" value="GGDEF"/>
    <property type="match status" value="1"/>
</dbReference>
<dbReference type="PANTHER" id="PTHR33121:SF79">
    <property type="entry name" value="CYCLIC DI-GMP PHOSPHODIESTERASE PDED-RELATED"/>
    <property type="match status" value="1"/>
</dbReference>
<dbReference type="InterPro" id="IPR007892">
    <property type="entry name" value="CHASE4"/>
</dbReference>
<organism evidence="4 5">
    <name type="scientific">Crenobacter luteus</name>
    <dbReference type="NCBI Taxonomy" id="1452487"/>
    <lineage>
        <taxon>Bacteria</taxon>
        <taxon>Pseudomonadati</taxon>
        <taxon>Pseudomonadota</taxon>
        <taxon>Betaproteobacteria</taxon>
        <taxon>Neisseriales</taxon>
        <taxon>Neisseriaceae</taxon>
        <taxon>Crenobacter</taxon>
    </lineage>
</organism>
<dbReference type="Gene3D" id="3.30.450.40">
    <property type="match status" value="1"/>
</dbReference>
<dbReference type="SMART" id="SM00267">
    <property type="entry name" value="GGDEF"/>
    <property type="match status" value="1"/>
</dbReference>
<protein>
    <recommendedName>
        <fullName evidence="6">Diguanylate cyclase</fullName>
    </recommendedName>
</protein>
<name>A0A165EK47_9NEIS</name>
<dbReference type="InterPro" id="IPR029016">
    <property type="entry name" value="GAF-like_dom_sf"/>
</dbReference>
<feature type="transmembrane region" description="Helical" evidence="1">
    <location>
        <begin position="17"/>
        <end position="38"/>
    </location>
</feature>
<dbReference type="RefSeq" id="WP_066614888.1">
    <property type="nucleotide sequence ID" value="NZ_LQQU01000060.1"/>
</dbReference>
<dbReference type="PROSITE" id="PS50883">
    <property type="entry name" value="EAL"/>
    <property type="match status" value="1"/>
</dbReference>
<dbReference type="Pfam" id="PF05228">
    <property type="entry name" value="CHASE4"/>
    <property type="match status" value="1"/>
</dbReference>
<dbReference type="InterPro" id="IPR001633">
    <property type="entry name" value="EAL_dom"/>
</dbReference>
<dbReference type="Pfam" id="PF00563">
    <property type="entry name" value="EAL"/>
    <property type="match status" value="1"/>
</dbReference>
<dbReference type="Pfam" id="PF01590">
    <property type="entry name" value="GAF"/>
    <property type="match status" value="1"/>
</dbReference>
<reference evidence="5" key="1">
    <citation type="submission" date="2016-01" db="EMBL/GenBank/DDBJ databases">
        <title>Draft genome of Chromobacterium sp. F49.</title>
        <authorList>
            <person name="Hong K.W."/>
        </authorList>
    </citation>
    <scope>NUCLEOTIDE SEQUENCE [LARGE SCALE GENOMIC DNA]</scope>
    <source>
        <strain evidence="5">CN10</strain>
    </source>
</reference>
<evidence type="ECO:0000259" key="2">
    <source>
        <dbReference type="PROSITE" id="PS50883"/>
    </source>
</evidence>
<evidence type="ECO:0000259" key="3">
    <source>
        <dbReference type="PROSITE" id="PS50887"/>
    </source>
</evidence>
<dbReference type="Pfam" id="PF00990">
    <property type="entry name" value="GGDEF"/>
    <property type="match status" value="1"/>
</dbReference>
<evidence type="ECO:0000256" key="1">
    <source>
        <dbReference type="SAM" id="Phobius"/>
    </source>
</evidence>
<dbReference type="InterPro" id="IPR000160">
    <property type="entry name" value="GGDEF_dom"/>
</dbReference>
<keyword evidence="5" id="KW-1185">Reference proteome</keyword>
<dbReference type="SUPFAM" id="SSF141868">
    <property type="entry name" value="EAL domain-like"/>
    <property type="match status" value="1"/>
</dbReference>
<dbReference type="InterPro" id="IPR003018">
    <property type="entry name" value="GAF"/>
</dbReference>
<dbReference type="AlphaFoldDB" id="A0A165EK47"/>
<dbReference type="CDD" id="cd01948">
    <property type="entry name" value="EAL"/>
    <property type="match status" value="1"/>
</dbReference>
<dbReference type="Gene3D" id="3.30.70.270">
    <property type="match status" value="1"/>
</dbReference>
<dbReference type="OrthoDB" id="9813903at2"/>
<gene>
    <name evidence="4" type="ORF">AVW16_03855</name>
</gene>
<dbReference type="EMBL" id="LQQU01000060">
    <property type="protein sequence ID" value="KZE24962.1"/>
    <property type="molecule type" value="Genomic_DNA"/>
</dbReference>
<evidence type="ECO:0008006" key="6">
    <source>
        <dbReference type="Google" id="ProtNLM"/>
    </source>
</evidence>
<evidence type="ECO:0000313" key="5">
    <source>
        <dbReference type="Proteomes" id="UP000076625"/>
    </source>
</evidence>
<dbReference type="Gene3D" id="3.20.20.450">
    <property type="entry name" value="EAL domain"/>
    <property type="match status" value="1"/>
</dbReference>
<dbReference type="InterPro" id="IPR043128">
    <property type="entry name" value="Rev_trsase/Diguanyl_cyclase"/>
</dbReference>
<dbReference type="SUPFAM" id="SSF55073">
    <property type="entry name" value="Nucleotide cyclase"/>
    <property type="match status" value="1"/>
</dbReference>